<evidence type="ECO:0000313" key="4">
    <source>
        <dbReference type="Proteomes" id="UP000276128"/>
    </source>
</evidence>
<sequence>MKKKWLVIAMTTMVALTACSKDDPSATGTPGSAGNSAKTTEAAKQPKLSLNWSVTSAFLANVTLPSADKDFVKKTIEEKFNVDLKIDYMVIGKEYHDKLNATLAGGSAPDLFIAGAAESQKYINDGITANLSSFVTPATMPNYFKWVSKEEVDAFQLKQGEFSRAMLPFQRNTYASWYIRQDWLDKLGLKAPHTYAELTEVMTQFTKGDPDGNGKQDTYGFSAAGSGQNLPLDFPQWLNNGFVADFMIVDNSYVDNRTDLKVQNVIDQVVEWNKAGIVDPDWFLNKAPAHIDKAAQGKVGMIFTPGDKTIALDSVATSLQNRSKALDPKANWQPIYPLDKPVMWKYNVPENTILISKATADKNPEKVKRSLEIVNWLGSEEGFLLTHYGQEGKHYTKDGKKITLNVAAFESDIAKAGNWLNVYAVFTPDEPNVLGLELIDSRVSEHDRAILKTVEGFPKHNALPPVSLVPPNGINIGDFRKEMSKFHAKAVLDDKSGKNWPQYREELMTKFRGKEIFTEYTKQINAALKDKKLNDFK</sequence>
<evidence type="ECO:0000313" key="3">
    <source>
        <dbReference type="EMBL" id="RTE05753.1"/>
    </source>
</evidence>
<dbReference type="PANTHER" id="PTHR43649">
    <property type="entry name" value="ARABINOSE-BINDING PROTEIN-RELATED"/>
    <property type="match status" value="1"/>
</dbReference>
<dbReference type="Gene3D" id="3.40.190.10">
    <property type="entry name" value="Periplasmic binding protein-like II"/>
    <property type="match status" value="2"/>
</dbReference>
<proteinExistence type="predicted"/>
<dbReference type="OrthoDB" id="9787283at2"/>
<organism evidence="3 4">
    <name type="scientific">Paenibacillus whitsoniae</name>
    <dbReference type="NCBI Taxonomy" id="2496558"/>
    <lineage>
        <taxon>Bacteria</taxon>
        <taxon>Bacillati</taxon>
        <taxon>Bacillota</taxon>
        <taxon>Bacilli</taxon>
        <taxon>Bacillales</taxon>
        <taxon>Paenibacillaceae</taxon>
        <taxon>Paenibacillus</taxon>
    </lineage>
</organism>
<keyword evidence="1 2" id="KW-0732">Signal</keyword>
<dbReference type="PROSITE" id="PS51257">
    <property type="entry name" value="PROKAR_LIPOPROTEIN"/>
    <property type="match status" value="1"/>
</dbReference>
<protein>
    <recommendedName>
        <fullName evidence="5">Extracellular solute-binding protein</fullName>
    </recommendedName>
</protein>
<gene>
    <name evidence="3" type="ORF">EJQ19_23770</name>
</gene>
<evidence type="ECO:0000256" key="2">
    <source>
        <dbReference type="SAM" id="SignalP"/>
    </source>
</evidence>
<name>A0A430J7U1_9BACL</name>
<accession>A0A430J7U1</accession>
<dbReference type="Proteomes" id="UP000276128">
    <property type="component" value="Unassembled WGS sequence"/>
</dbReference>
<dbReference type="EMBL" id="RXHU01000078">
    <property type="protein sequence ID" value="RTE05753.1"/>
    <property type="molecule type" value="Genomic_DNA"/>
</dbReference>
<keyword evidence="4" id="KW-1185">Reference proteome</keyword>
<evidence type="ECO:0000256" key="1">
    <source>
        <dbReference type="ARBA" id="ARBA00022729"/>
    </source>
</evidence>
<dbReference type="PANTHER" id="PTHR43649:SF33">
    <property type="entry name" value="POLYGALACTURONAN_RHAMNOGALACTURONAN-BINDING PROTEIN YTCQ"/>
    <property type="match status" value="1"/>
</dbReference>
<dbReference type="SUPFAM" id="SSF53850">
    <property type="entry name" value="Periplasmic binding protein-like II"/>
    <property type="match status" value="1"/>
</dbReference>
<dbReference type="InterPro" id="IPR050490">
    <property type="entry name" value="Bact_solute-bd_prot1"/>
</dbReference>
<comment type="caution">
    <text evidence="3">The sequence shown here is derived from an EMBL/GenBank/DDBJ whole genome shotgun (WGS) entry which is preliminary data.</text>
</comment>
<reference evidence="3 4" key="1">
    <citation type="submission" date="2018-12" db="EMBL/GenBank/DDBJ databases">
        <title>Bacillus ochoae sp. nov., Paenibacillus whitsoniae sp. nov., Paenibacillus spiritus sp. nov. Isolated from the Mars Exploration Rover during spacecraft assembly.</title>
        <authorList>
            <person name="Seuylemezian A."/>
            <person name="Vaishampayan P."/>
        </authorList>
    </citation>
    <scope>NUCLEOTIDE SEQUENCE [LARGE SCALE GENOMIC DNA]</scope>
    <source>
        <strain evidence="3 4">MER 54</strain>
    </source>
</reference>
<dbReference type="RefSeq" id="WP_126143736.1">
    <property type="nucleotide sequence ID" value="NZ_RXHU01000078.1"/>
</dbReference>
<feature type="signal peptide" evidence="2">
    <location>
        <begin position="1"/>
        <end position="20"/>
    </location>
</feature>
<dbReference type="AlphaFoldDB" id="A0A430J7U1"/>
<evidence type="ECO:0008006" key="5">
    <source>
        <dbReference type="Google" id="ProtNLM"/>
    </source>
</evidence>
<feature type="chain" id="PRO_5039716686" description="Extracellular solute-binding protein" evidence="2">
    <location>
        <begin position="21"/>
        <end position="537"/>
    </location>
</feature>